<dbReference type="GO" id="GO:0030600">
    <property type="term" value="F:feruloyl esterase activity"/>
    <property type="evidence" value="ECO:0007669"/>
    <property type="project" value="UniProtKB-EC"/>
</dbReference>
<dbReference type="InterPro" id="IPR043595">
    <property type="entry name" value="FaeB/C/D"/>
</dbReference>
<dbReference type="EC" id="3.1.1.73" evidence="2"/>
<evidence type="ECO:0000313" key="10">
    <source>
        <dbReference type="EMBL" id="KXT06508.1"/>
    </source>
</evidence>
<evidence type="ECO:0000256" key="3">
    <source>
        <dbReference type="ARBA" id="ARBA00022525"/>
    </source>
</evidence>
<evidence type="ECO:0000256" key="4">
    <source>
        <dbReference type="ARBA" id="ARBA00022651"/>
    </source>
</evidence>
<evidence type="ECO:0000313" key="11">
    <source>
        <dbReference type="Proteomes" id="UP000070133"/>
    </source>
</evidence>
<dbReference type="InterPro" id="IPR029058">
    <property type="entry name" value="AB_hydrolase_fold"/>
</dbReference>
<dbReference type="Gene3D" id="3.40.50.1820">
    <property type="entry name" value="alpha/beta hydrolase"/>
    <property type="match status" value="1"/>
</dbReference>
<evidence type="ECO:0000256" key="7">
    <source>
        <dbReference type="ARBA" id="ARBA00023277"/>
    </source>
</evidence>
<keyword evidence="11" id="KW-1185">Reference proteome</keyword>
<keyword evidence="4" id="KW-0858">Xylan degradation</keyword>
<gene>
    <name evidence="10" type="ORF">AC578_6051</name>
</gene>
<name>A0A139HVN2_9PEZI</name>
<evidence type="ECO:0000256" key="8">
    <source>
        <dbReference type="ARBA" id="ARBA00023326"/>
    </source>
</evidence>
<comment type="catalytic activity">
    <reaction evidence="9">
        <text>feruloyl-polysaccharide + H2O = ferulate + polysaccharide.</text>
        <dbReference type="EC" id="3.1.1.73"/>
    </reaction>
</comment>
<dbReference type="GO" id="GO:0045493">
    <property type="term" value="P:xylan catabolic process"/>
    <property type="evidence" value="ECO:0007669"/>
    <property type="project" value="UniProtKB-KW"/>
</dbReference>
<keyword evidence="6" id="KW-0378">Hydrolase</keyword>
<evidence type="ECO:0000256" key="1">
    <source>
        <dbReference type="ARBA" id="ARBA00004613"/>
    </source>
</evidence>
<organism evidence="10 11">
    <name type="scientific">Pseudocercospora eumusae</name>
    <dbReference type="NCBI Taxonomy" id="321146"/>
    <lineage>
        <taxon>Eukaryota</taxon>
        <taxon>Fungi</taxon>
        <taxon>Dikarya</taxon>
        <taxon>Ascomycota</taxon>
        <taxon>Pezizomycotina</taxon>
        <taxon>Dothideomycetes</taxon>
        <taxon>Dothideomycetidae</taxon>
        <taxon>Mycosphaerellales</taxon>
        <taxon>Mycosphaerellaceae</taxon>
        <taxon>Pseudocercospora</taxon>
    </lineage>
</organism>
<comment type="subcellular location">
    <subcellularLocation>
        <location evidence="1">Secreted</location>
    </subcellularLocation>
</comment>
<proteinExistence type="predicted"/>
<evidence type="ECO:0000256" key="6">
    <source>
        <dbReference type="ARBA" id="ARBA00022801"/>
    </source>
</evidence>
<dbReference type="AlphaFoldDB" id="A0A139HVN2"/>
<dbReference type="GO" id="GO:0005576">
    <property type="term" value="C:extracellular region"/>
    <property type="evidence" value="ECO:0007669"/>
    <property type="project" value="UniProtKB-SubCell"/>
</dbReference>
<keyword evidence="8" id="KW-0624">Polysaccharide degradation</keyword>
<protein>
    <recommendedName>
        <fullName evidence="2">feruloyl esterase</fullName>
        <ecNumber evidence="2">3.1.1.73</ecNumber>
    </recommendedName>
</protein>
<reference evidence="10 11" key="1">
    <citation type="submission" date="2015-07" db="EMBL/GenBank/DDBJ databases">
        <title>Comparative genomics of the Sigatoka disease complex on banana suggests a link between parallel evolutionary changes in Pseudocercospora fijiensis and Pseudocercospora eumusae and increased virulence on the banana host.</title>
        <authorList>
            <person name="Chang T.-C."/>
            <person name="Salvucci A."/>
            <person name="Crous P.W."/>
            <person name="Stergiopoulos I."/>
        </authorList>
    </citation>
    <scope>NUCLEOTIDE SEQUENCE [LARGE SCALE GENOMIC DNA]</scope>
    <source>
        <strain evidence="10 11">CBS 114824</strain>
    </source>
</reference>
<evidence type="ECO:0000256" key="9">
    <source>
        <dbReference type="ARBA" id="ARBA00034075"/>
    </source>
</evidence>
<evidence type="ECO:0000256" key="2">
    <source>
        <dbReference type="ARBA" id="ARBA00013091"/>
    </source>
</evidence>
<dbReference type="PANTHER" id="PTHR38050">
    <property type="match status" value="1"/>
</dbReference>
<dbReference type="OrthoDB" id="424610at2759"/>
<dbReference type="Proteomes" id="UP000070133">
    <property type="component" value="Unassembled WGS sequence"/>
</dbReference>
<dbReference type="EMBL" id="LFZN01000006">
    <property type="protein sequence ID" value="KXT06508.1"/>
    <property type="molecule type" value="Genomic_DNA"/>
</dbReference>
<dbReference type="PANTHER" id="PTHR38050:SF2">
    <property type="entry name" value="FERULOYL ESTERASE C-RELATED"/>
    <property type="match status" value="1"/>
</dbReference>
<keyword evidence="5" id="KW-0732">Signal</keyword>
<dbReference type="SUPFAM" id="SSF53474">
    <property type="entry name" value="alpha/beta-Hydrolases"/>
    <property type="match status" value="1"/>
</dbReference>
<comment type="caution">
    <text evidence="10">The sequence shown here is derived from an EMBL/GenBank/DDBJ whole genome shotgun (WGS) entry which is preliminary data.</text>
</comment>
<keyword evidence="3" id="KW-0964">Secreted</keyword>
<dbReference type="STRING" id="321146.A0A139HVN2"/>
<evidence type="ECO:0000256" key="5">
    <source>
        <dbReference type="ARBA" id="ARBA00022729"/>
    </source>
</evidence>
<keyword evidence="7" id="KW-0119">Carbohydrate metabolism</keyword>
<accession>A0A139HVN2</accession>
<sequence>MSLQTGSLFSYPQAAYTTAANLLASIHAPASPSSGCGSKLPSGLVPGAASINITIDSPLSSPNATLQKRQYRIHLPANYATLNDVAHPLLLTFNGQYQSTRSIENYTQFSLPSINPNAIAVYPEGIDNQFLGDPSTPNSSYINDVQFVSDVLDDLESKLCIDTNRIYGAGFSNGGGLTGLLACNGTVGGRFAALAGVGAAYYPDESLTEPLFGAGCGKDRENVTIPYLEIHGDVDKIVAYDGHNSPLPNFFPIPEFLARIAELNGCEGVVEGVGGLMIGMESNQTQILNGGNVTRYAWTCDDLEDVVVHYKVKGLGHGWPSTTYFGGILDEYRNGPTTWNASAVIGDWFGRWSLMSSWKRKHSYSDYM</sequence>